<evidence type="ECO:0000313" key="4">
    <source>
        <dbReference type="Proteomes" id="UP000027936"/>
    </source>
</evidence>
<accession>A0A072NLA4</accession>
<dbReference type="PANTHER" id="PTHR46018">
    <property type="entry name" value="ZINC PHOSPHODIESTERASE ELAC PROTEIN 1"/>
    <property type="match status" value="1"/>
</dbReference>
<gene>
    <name evidence="3" type="ORF">M670_02653</name>
</gene>
<reference evidence="3 4" key="1">
    <citation type="submission" date="2014-04" db="EMBL/GenBank/DDBJ databases">
        <title>Draft genome sequence of Bacillus azotoformans MEV2011, a (co-) denitrifying strain unable to grow in the presence of oxygen.</title>
        <authorList>
            <person name="Nielsen M."/>
            <person name="Schreiber L."/>
            <person name="Finster K."/>
            <person name="Schramm A."/>
        </authorList>
    </citation>
    <scope>NUCLEOTIDE SEQUENCE [LARGE SCALE GENOMIC DNA]</scope>
    <source>
        <strain evidence="3 4">MEV2011</strain>
    </source>
</reference>
<dbReference type="Pfam" id="PF12706">
    <property type="entry name" value="Lactamase_B_2"/>
    <property type="match status" value="1"/>
</dbReference>
<evidence type="ECO:0000313" key="3">
    <source>
        <dbReference type="EMBL" id="KEF38231.1"/>
    </source>
</evidence>
<sequence>MKFTVVGFWGGFPQANSATSGYLVQDNDYNLLIDCGSAVLSKVQQYVNVMDLDAVILSHYHHDHVADVGPLQYARMINMMLGKGKEELPIYGHVSDQAGFDSLTKLPFTKGYAYNPEQELNLGPFSIRFMKTQHPVLCYAMRITNGEKTIVYTADSSYLPEFVGFAKDADLLICECNLYSGKDGSISGHMTSTEAGKIAKGAGVKKLLLTHLPHYGDHKDLVTQASAEYNGPVELAKEGWTF</sequence>
<dbReference type="SUPFAM" id="SSF56281">
    <property type="entry name" value="Metallo-hydrolase/oxidoreductase"/>
    <property type="match status" value="1"/>
</dbReference>
<keyword evidence="3" id="KW-0378">Hydrolase</keyword>
<dbReference type="PANTHER" id="PTHR46018:SF4">
    <property type="entry name" value="METALLO-HYDROLASE YHFI-RELATED"/>
    <property type="match status" value="1"/>
</dbReference>
<evidence type="ECO:0000256" key="1">
    <source>
        <dbReference type="ARBA" id="ARBA00022833"/>
    </source>
</evidence>
<feature type="domain" description="Metallo-beta-lactamase" evidence="2">
    <location>
        <begin position="18"/>
        <end position="211"/>
    </location>
</feature>
<dbReference type="EMBL" id="JJRY01000009">
    <property type="protein sequence ID" value="KEF38231.1"/>
    <property type="molecule type" value="Genomic_DNA"/>
</dbReference>
<dbReference type="InterPro" id="IPR001279">
    <property type="entry name" value="Metallo-B-lactamas"/>
</dbReference>
<proteinExistence type="predicted"/>
<protein>
    <submittedName>
        <fullName evidence="3">Metal-dependent hydrolase, beta-lactamase superfamily III</fullName>
    </submittedName>
</protein>
<comment type="caution">
    <text evidence="3">The sequence shown here is derived from an EMBL/GenBank/DDBJ whole genome shotgun (WGS) entry which is preliminary data.</text>
</comment>
<evidence type="ECO:0000259" key="2">
    <source>
        <dbReference type="SMART" id="SM00849"/>
    </source>
</evidence>
<dbReference type="Gene3D" id="3.60.15.10">
    <property type="entry name" value="Ribonuclease Z/Hydroxyacylglutathione hydrolase-like"/>
    <property type="match status" value="1"/>
</dbReference>
<name>A0A072NLA4_SCHAZ</name>
<dbReference type="OrthoDB" id="9794898at2"/>
<organism evidence="3 4">
    <name type="scientific">Schinkia azotoformans MEV2011</name>
    <dbReference type="NCBI Taxonomy" id="1348973"/>
    <lineage>
        <taxon>Bacteria</taxon>
        <taxon>Bacillati</taxon>
        <taxon>Bacillota</taxon>
        <taxon>Bacilli</taxon>
        <taxon>Bacillales</taxon>
        <taxon>Bacillaceae</taxon>
        <taxon>Calidifontibacillus/Schinkia group</taxon>
        <taxon>Schinkia</taxon>
    </lineage>
</organism>
<dbReference type="GO" id="GO:0042781">
    <property type="term" value="F:3'-tRNA processing endoribonuclease activity"/>
    <property type="evidence" value="ECO:0007669"/>
    <property type="project" value="TreeGrafter"/>
</dbReference>
<dbReference type="CDD" id="cd07716">
    <property type="entry name" value="RNaseZ_short-form-like_MBL-fold"/>
    <property type="match status" value="1"/>
</dbReference>
<keyword evidence="1" id="KW-0862">Zinc</keyword>
<dbReference type="AlphaFoldDB" id="A0A072NLA4"/>
<dbReference type="RefSeq" id="WP_035195986.1">
    <property type="nucleotide sequence ID" value="NZ_JJRY01000009.1"/>
</dbReference>
<dbReference type="SMART" id="SM00849">
    <property type="entry name" value="Lactamase_B"/>
    <property type="match status" value="1"/>
</dbReference>
<dbReference type="PATRIC" id="fig|1348973.3.peg.2568"/>
<dbReference type="InterPro" id="IPR036866">
    <property type="entry name" value="RibonucZ/Hydroxyglut_hydro"/>
</dbReference>
<dbReference type="Proteomes" id="UP000027936">
    <property type="component" value="Unassembled WGS sequence"/>
</dbReference>